<protein>
    <recommendedName>
        <fullName evidence="3">TonB-dependent receptor-like beta-barrel domain-containing protein</fullName>
    </recommendedName>
</protein>
<reference evidence="1 2" key="1">
    <citation type="submission" date="2015-12" db="EMBL/GenBank/DDBJ databases">
        <title>Complete genome sequence of Pseudoalteromonas rubra SCSIO 6842, harboring a conjugative plasmid.</title>
        <authorList>
            <person name="Li B."/>
            <person name="Wang X."/>
        </authorList>
    </citation>
    <scope>NUCLEOTIDE SEQUENCE [LARGE SCALE GENOMIC DNA]</scope>
    <source>
        <strain evidence="1 2">SCSIO 6842</strain>
    </source>
</reference>
<dbReference type="RefSeq" id="WP_058798294.1">
    <property type="nucleotide sequence ID" value="NZ_CP013612.1"/>
</dbReference>
<evidence type="ECO:0000313" key="1">
    <source>
        <dbReference type="EMBL" id="ALU45402.1"/>
    </source>
</evidence>
<organism evidence="1 2">
    <name type="scientific">Pseudoalteromonas rubra</name>
    <dbReference type="NCBI Taxonomy" id="43658"/>
    <lineage>
        <taxon>Bacteria</taxon>
        <taxon>Pseudomonadati</taxon>
        <taxon>Pseudomonadota</taxon>
        <taxon>Gammaproteobacteria</taxon>
        <taxon>Alteromonadales</taxon>
        <taxon>Pseudoalteromonadaceae</taxon>
        <taxon>Pseudoalteromonas</taxon>
    </lineage>
</organism>
<sequence>MNWSDGEHSANIYLRHVASYENDVSGESISSFNTIDLQYSVNLGEVVRENSETRLIAGIVNAPDEDPPFVAIAGSYDPRTGDPRGRRAYIKIQLSI</sequence>
<evidence type="ECO:0000313" key="2">
    <source>
        <dbReference type="Proteomes" id="UP000069015"/>
    </source>
</evidence>
<evidence type="ECO:0008006" key="3">
    <source>
        <dbReference type="Google" id="ProtNLM"/>
    </source>
</evidence>
<gene>
    <name evidence="1" type="ORF">AT705_20865</name>
</gene>
<dbReference type="EMBL" id="CP013612">
    <property type="protein sequence ID" value="ALU45402.1"/>
    <property type="molecule type" value="Genomic_DNA"/>
</dbReference>
<dbReference type="AlphaFoldDB" id="A0A0U3GKN3"/>
<accession>A0A0U3GKN3</accession>
<dbReference type="KEGG" id="prr:AT705_20865"/>
<name>A0A0U3GKN3_9GAMM</name>
<dbReference type="Proteomes" id="UP000069015">
    <property type="component" value="Chromosome 2"/>
</dbReference>
<proteinExistence type="predicted"/>